<comment type="caution">
    <text evidence="2">The sequence shown here is derived from an EMBL/GenBank/DDBJ whole genome shotgun (WGS) entry which is preliminary data.</text>
</comment>
<gene>
    <name evidence="2" type="ORF">PHMEG_0001581</name>
</gene>
<proteinExistence type="predicted"/>
<evidence type="ECO:0000313" key="2">
    <source>
        <dbReference type="EMBL" id="OWZ23515.1"/>
    </source>
</evidence>
<name>A0A225X049_9STRA</name>
<dbReference type="Pfam" id="PF13843">
    <property type="entry name" value="DDE_Tnp_1_7"/>
    <property type="match status" value="1"/>
</dbReference>
<dbReference type="PANTHER" id="PTHR46599:SF3">
    <property type="entry name" value="PIGGYBAC TRANSPOSABLE ELEMENT-DERIVED PROTEIN 4"/>
    <property type="match status" value="1"/>
</dbReference>
<dbReference type="PANTHER" id="PTHR46599">
    <property type="entry name" value="PIGGYBAC TRANSPOSABLE ELEMENT-DERIVED PROTEIN 4"/>
    <property type="match status" value="1"/>
</dbReference>
<evidence type="ECO:0000259" key="1">
    <source>
        <dbReference type="Pfam" id="PF13843"/>
    </source>
</evidence>
<evidence type="ECO:0000313" key="3">
    <source>
        <dbReference type="Proteomes" id="UP000198211"/>
    </source>
</evidence>
<reference evidence="3" key="1">
    <citation type="submission" date="2017-03" db="EMBL/GenBank/DDBJ databases">
        <title>Phytopthora megakarya and P. palmivora, two closely related causual agents of cacao black pod achieved similar genome size and gene model numbers by different mechanisms.</title>
        <authorList>
            <person name="Ali S."/>
            <person name="Shao J."/>
            <person name="Larry D.J."/>
            <person name="Kronmiller B."/>
            <person name="Shen D."/>
            <person name="Strem M.D."/>
            <person name="Melnick R.L."/>
            <person name="Guiltinan M.J."/>
            <person name="Tyler B.M."/>
            <person name="Meinhardt L.W."/>
            <person name="Bailey B.A."/>
        </authorList>
    </citation>
    <scope>NUCLEOTIDE SEQUENCE [LARGE SCALE GENOMIC DNA]</scope>
    <source>
        <strain evidence="3">zdho120</strain>
    </source>
</reference>
<dbReference type="OrthoDB" id="128757at2759"/>
<dbReference type="InterPro" id="IPR029526">
    <property type="entry name" value="PGBD"/>
</dbReference>
<feature type="domain" description="PiggyBac transposable element-derived protein" evidence="1">
    <location>
        <begin position="6"/>
        <end position="87"/>
    </location>
</feature>
<dbReference type="EMBL" id="NBNE01000058">
    <property type="protein sequence ID" value="OWZ23515.1"/>
    <property type="molecule type" value="Genomic_DNA"/>
</dbReference>
<sequence length="88" mass="10409">MKARFLEPSHDDERAAKDRAWKLQPIIDALQQRFASEFTPPAIMALDEAMLMSWSTFNRMRVYMKDKPHKWRNKLLMLCCSSAAYCIR</sequence>
<keyword evidence="3" id="KW-1185">Reference proteome</keyword>
<protein>
    <recommendedName>
        <fullName evidence="1">PiggyBac transposable element-derived protein domain-containing protein</fullName>
    </recommendedName>
</protein>
<accession>A0A225X049</accession>
<dbReference type="AlphaFoldDB" id="A0A225X049"/>
<dbReference type="Proteomes" id="UP000198211">
    <property type="component" value="Unassembled WGS sequence"/>
</dbReference>
<organism evidence="2 3">
    <name type="scientific">Phytophthora megakarya</name>
    <dbReference type="NCBI Taxonomy" id="4795"/>
    <lineage>
        <taxon>Eukaryota</taxon>
        <taxon>Sar</taxon>
        <taxon>Stramenopiles</taxon>
        <taxon>Oomycota</taxon>
        <taxon>Peronosporomycetes</taxon>
        <taxon>Peronosporales</taxon>
        <taxon>Peronosporaceae</taxon>
        <taxon>Phytophthora</taxon>
    </lineage>
</organism>